<evidence type="ECO:0000256" key="3">
    <source>
        <dbReference type="ARBA" id="ARBA00022801"/>
    </source>
</evidence>
<comment type="similarity">
    <text evidence="1">Belongs to the peptidase S33 family.</text>
</comment>
<dbReference type="Gene3D" id="3.40.50.1820">
    <property type="entry name" value="alpha/beta hydrolase"/>
    <property type="match status" value="1"/>
</dbReference>
<dbReference type="InterPro" id="IPR010497">
    <property type="entry name" value="Epoxide_hydro_N"/>
</dbReference>
<evidence type="ECO:0000313" key="5">
    <source>
        <dbReference type="EMBL" id="KAJ7651770.1"/>
    </source>
</evidence>
<name>A0AAD7CLD5_MYCRO</name>
<sequence length="161" mass="18265">LMDLANKTHLPLKPFYPDAGLYKGIELNYLRKLQTAWVGNFNWEAQQAALNEFNHYIVAIKGQTMHFVHQKLDDPDAIPLILLHGSVPFYEFSPVIKPLTESWTSATGKNVFYHVVVPSLPGFVFSSPPPRNWTVDEDARIFNTLMSEVLSYSTFAVHGTE</sequence>
<dbReference type="PANTHER" id="PTHR21661:SF35">
    <property type="entry name" value="EPOXIDE HYDROLASE"/>
    <property type="match status" value="1"/>
</dbReference>
<feature type="non-terminal residue" evidence="5">
    <location>
        <position position="1"/>
    </location>
</feature>
<proteinExistence type="inferred from homology"/>
<dbReference type="Pfam" id="PF06441">
    <property type="entry name" value="EHN"/>
    <property type="match status" value="1"/>
</dbReference>
<dbReference type="GO" id="GO:0004301">
    <property type="term" value="F:epoxide hydrolase activity"/>
    <property type="evidence" value="ECO:0007669"/>
    <property type="project" value="TreeGrafter"/>
</dbReference>
<feature type="domain" description="Epoxide hydrolase N-terminal" evidence="4">
    <location>
        <begin position="7"/>
        <end position="85"/>
    </location>
</feature>
<dbReference type="PANTHER" id="PTHR21661">
    <property type="entry name" value="EPOXIDE HYDROLASE 1-RELATED"/>
    <property type="match status" value="1"/>
</dbReference>
<organism evidence="5 6">
    <name type="scientific">Mycena rosella</name>
    <name type="common">Pink bonnet</name>
    <name type="synonym">Agaricus rosellus</name>
    <dbReference type="NCBI Taxonomy" id="1033263"/>
    <lineage>
        <taxon>Eukaryota</taxon>
        <taxon>Fungi</taxon>
        <taxon>Dikarya</taxon>
        <taxon>Basidiomycota</taxon>
        <taxon>Agaricomycotina</taxon>
        <taxon>Agaricomycetes</taxon>
        <taxon>Agaricomycetidae</taxon>
        <taxon>Agaricales</taxon>
        <taxon>Marasmiineae</taxon>
        <taxon>Mycenaceae</taxon>
        <taxon>Mycena</taxon>
    </lineage>
</organism>
<dbReference type="AlphaFoldDB" id="A0AAD7CLD5"/>
<keyword evidence="6" id="KW-1185">Reference proteome</keyword>
<dbReference type="SUPFAM" id="SSF53474">
    <property type="entry name" value="alpha/beta-Hydrolases"/>
    <property type="match status" value="1"/>
</dbReference>
<evidence type="ECO:0000313" key="6">
    <source>
        <dbReference type="Proteomes" id="UP001221757"/>
    </source>
</evidence>
<dbReference type="Proteomes" id="UP001221757">
    <property type="component" value="Unassembled WGS sequence"/>
</dbReference>
<reference evidence="5" key="1">
    <citation type="submission" date="2023-03" db="EMBL/GenBank/DDBJ databases">
        <title>Massive genome expansion in bonnet fungi (Mycena s.s.) driven by repeated elements and novel gene families across ecological guilds.</title>
        <authorList>
            <consortium name="Lawrence Berkeley National Laboratory"/>
            <person name="Harder C.B."/>
            <person name="Miyauchi S."/>
            <person name="Viragh M."/>
            <person name="Kuo A."/>
            <person name="Thoen E."/>
            <person name="Andreopoulos B."/>
            <person name="Lu D."/>
            <person name="Skrede I."/>
            <person name="Drula E."/>
            <person name="Henrissat B."/>
            <person name="Morin E."/>
            <person name="Kohler A."/>
            <person name="Barry K."/>
            <person name="LaButti K."/>
            <person name="Morin E."/>
            <person name="Salamov A."/>
            <person name="Lipzen A."/>
            <person name="Mereny Z."/>
            <person name="Hegedus B."/>
            <person name="Baldrian P."/>
            <person name="Stursova M."/>
            <person name="Weitz H."/>
            <person name="Taylor A."/>
            <person name="Grigoriev I.V."/>
            <person name="Nagy L.G."/>
            <person name="Martin F."/>
            <person name="Kauserud H."/>
        </authorList>
    </citation>
    <scope>NUCLEOTIDE SEQUENCE</scope>
    <source>
        <strain evidence="5">CBHHK067</strain>
    </source>
</reference>
<dbReference type="InterPro" id="IPR029058">
    <property type="entry name" value="AB_hydrolase_fold"/>
</dbReference>
<accession>A0AAD7CLD5</accession>
<dbReference type="GO" id="GO:0097176">
    <property type="term" value="P:epoxide metabolic process"/>
    <property type="evidence" value="ECO:0007669"/>
    <property type="project" value="TreeGrafter"/>
</dbReference>
<evidence type="ECO:0000259" key="4">
    <source>
        <dbReference type="Pfam" id="PF06441"/>
    </source>
</evidence>
<evidence type="ECO:0000256" key="1">
    <source>
        <dbReference type="ARBA" id="ARBA00010088"/>
    </source>
</evidence>
<keyword evidence="3 5" id="KW-0378">Hydrolase</keyword>
<comment type="caution">
    <text evidence="5">The sequence shown here is derived from an EMBL/GenBank/DDBJ whole genome shotgun (WGS) entry which is preliminary data.</text>
</comment>
<feature type="non-terminal residue" evidence="5">
    <location>
        <position position="161"/>
    </location>
</feature>
<keyword evidence="2" id="KW-0058">Aromatic hydrocarbons catabolism</keyword>
<protein>
    <submittedName>
        <fullName evidence="5">Alpha/Beta hydrolase protein</fullName>
    </submittedName>
</protein>
<gene>
    <name evidence="5" type="ORF">B0H17DRAFT_874527</name>
</gene>
<dbReference type="EMBL" id="JARKIE010000360">
    <property type="protein sequence ID" value="KAJ7651770.1"/>
    <property type="molecule type" value="Genomic_DNA"/>
</dbReference>
<evidence type="ECO:0000256" key="2">
    <source>
        <dbReference type="ARBA" id="ARBA00022797"/>
    </source>
</evidence>